<dbReference type="AlphaFoldDB" id="A0A080YXU4"/>
<dbReference type="EMBL" id="ANJA01004281">
    <property type="protein sequence ID" value="ETO59205.1"/>
    <property type="molecule type" value="Genomic_DNA"/>
</dbReference>
<comment type="caution">
    <text evidence="2">The sequence shown here is derived from an EMBL/GenBank/DDBJ whole genome shotgun (WGS) entry which is preliminary data.</text>
</comment>
<gene>
    <name evidence="2" type="ORF">F444_22424</name>
</gene>
<name>A0A080YXU4_PHYNI</name>
<keyword evidence="1" id="KW-1133">Transmembrane helix</keyword>
<organism evidence="2 3">
    <name type="scientific">Phytophthora nicotianae P1976</name>
    <dbReference type="NCBI Taxonomy" id="1317066"/>
    <lineage>
        <taxon>Eukaryota</taxon>
        <taxon>Sar</taxon>
        <taxon>Stramenopiles</taxon>
        <taxon>Oomycota</taxon>
        <taxon>Peronosporomycetes</taxon>
        <taxon>Peronosporales</taxon>
        <taxon>Peronosporaceae</taxon>
        <taxon>Phytophthora</taxon>
    </lineage>
</organism>
<reference evidence="2 3" key="1">
    <citation type="submission" date="2013-11" db="EMBL/GenBank/DDBJ databases">
        <title>The Genome Sequence of Phytophthora parasitica P1976.</title>
        <authorList>
            <consortium name="The Broad Institute Genomics Platform"/>
            <person name="Russ C."/>
            <person name="Tyler B."/>
            <person name="Panabieres F."/>
            <person name="Shan W."/>
            <person name="Tripathy S."/>
            <person name="Grunwald N."/>
            <person name="Machado M."/>
            <person name="Johnson C.S."/>
            <person name="Walker B."/>
            <person name="Young S."/>
            <person name="Zeng Q."/>
            <person name="Gargeya S."/>
            <person name="Fitzgerald M."/>
            <person name="Haas B."/>
            <person name="Abouelleil A."/>
            <person name="Allen A.W."/>
            <person name="Alvarado L."/>
            <person name="Arachchi H.M."/>
            <person name="Berlin A.M."/>
            <person name="Chapman S.B."/>
            <person name="Gainer-Dewar J."/>
            <person name="Goldberg J."/>
            <person name="Griggs A."/>
            <person name="Gujja S."/>
            <person name="Hansen M."/>
            <person name="Howarth C."/>
            <person name="Imamovic A."/>
            <person name="Ireland A."/>
            <person name="Larimer J."/>
            <person name="McCowan C."/>
            <person name="Murphy C."/>
            <person name="Pearson M."/>
            <person name="Poon T.W."/>
            <person name="Priest M."/>
            <person name="Roberts A."/>
            <person name="Saif S."/>
            <person name="Shea T."/>
            <person name="Sisk P."/>
            <person name="Sykes S."/>
            <person name="Wortman J."/>
            <person name="Nusbaum C."/>
            <person name="Birren B."/>
        </authorList>
    </citation>
    <scope>NUCLEOTIDE SEQUENCE [LARGE SCALE GENOMIC DNA]</scope>
    <source>
        <strain evidence="2 3">P1976</strain>
    </source>
</reference>
<sequence length="56" mass="6417">MATKPNNGERFIRKSFKNETAVWKTSALDVLILVLPKLVQIVFIRVFVAQHISYQG</sequence>
<proteinExistence type="predicted"/>
<keyword evidence="1" id="KW-0812">Transmembrane</keyword>
<protein>
    <submittedName>
        <fullName evidence="2">Uncharacterized protein</fullName>
    </submittedName>
</protein>
<evidence type="ECO:0000256" key="1">
    <source>
        <dbReference type="SAM" id="Phobius"/>
    </source>
</evidence>
<dbReference type="Proteomes" id="UP000028582">
    <property type="component" value="Unassembled WGS sequence"/>
</dbReference>
<evidence type="ECO:0000313" key="2">
    <source>
        <dbReference type="EMBL" id="ETO59205.1"/>
    </source>
</evidence>
<feature type="transmembrane region" description="Helical" evidence="1">
    <location>
        <begin position="21"/>
        <end position="48"/>
    </location>
</feature>
<evidence type="ECO:0000313" key="3">
    <source>
        <dbReference type="Proteomes" id="UP000028582"/>
    </source>
</evidence>
<keyword evidence="1" id="KW-0472">Membrane</keyword>
<accession>A0A080YXU4</accession>